<comment type="caution">
    <text evidence="1">The sequence shown here is derived from an EMBL/GenBank/DDBJ whole genome shotgun (WGS) entry which is preliminary data.</text>
</comment>
<dbReference type="EMBL" id="CM047592">
    <property type="protein sequence ID" value="KAI9917609.1"/>
    <property type="molecule type" value="Genomic_DNA"/>
</dbReference>
<accession>A0ACC0WFT1</accession>
<sequence length="275" mass="30940">MASSLLKDPTPHATGVVSPKLFADIVQTLRVPNDATLVFYDDDMSLKATRMWWVFRHYGFPLKQLKVLDGGLRQWLADTNEVETGEKEDRRAVSNIWTPLEVTQEKLVGFDTVQKAIADQRTQFLDARSPGEFVGRDAHGNARTGHIPGAVNFNWIEGVDSRQNGKFKSRDELERRLVTISPLAKDKPVITYCQRGIRAAHTAFALEQVMGFQDVKIYEDSMQQTKHPKISSLFTTMAPFRWTLVTCPGSTNTDSSSSNFCVKSKSSWIVVRTSV</sequence>
<name>A0ACC0WFT1_9STRA</name>
<reference evidence="1 2" key="1">
    <citation type="journal article" date="2022" name="bioRxiv">
        <title>The genome of the oomycete Peronosclerospora sorghi, a cosmopolitan pathogen of maize and sorghum, is inflated with dispersed pseudogenes.</title>
        <authorList>
            <person name="Fletcher K."/>
            <person name="Martin F."/>
            <person name="Isakeit T."/>
            <person name="Cavanaugh K."/>
            <person name="Magill C."/>
            <person name="Michelmore R."/>
        </authorList>
    </citation>
    <scope>NUCLEOTIDE SEQUENCE [LARGE SCALE GENOMIC DNA]</scope>
    <source>
        <strain evidence="1">P6</strain>
    </source>
</reference>
<evidence type="ECO:0000313" key="2">
    <source>
        <dbReference type="Proteomes" id="UP001163321"/>
    </source>
</evidence>
<keyword evidence="2" id="KW-1185">Reference proteome</keyword>
<evidence type="ECO:0000313" key="1">
    <source>
        <dbReference type="EMBL" id="KAI9917609.1"/>
    </source>
</evidence>
<protein>
    <submittedName>
        <fullName evidence="1">Uncharacterized protein</fullName>
    </submittedName>
</protein>
<gene>
    <name evidence="1" type="ORF">PsorP6_013144</name>
</gene>
<proteinExistence type="predicted"/>
<organism evidence="1 2">
    <name type="scientific">Peronosclerospora sorghi</name>
    <dbReference type="NCBI Taxonomy" id="230839"/>
    <lineage>
        <taxon>Eukaryota</taxon>
        <taxon>Sar</taxon>
        <taxon>Stramenopiles</taxon>
        <taxon>Oomycota</taxon>
        <taxon>Peronosporomycetes</taxon>
        <taxon>Peronosporales</taxon>
        <taxon>Peronosporaceae</taxon>
        <taxon>Peronosclerospora</taxon>
    </lineage>
</organism>
<dbReference type="Proteomes" id="UP001163321">
    <property type="component" value="Chromosome 13"/>
</dbReference>